<evidence type="ECO:0000313" key="3">
    <source>
        <dbReference type="Proteomes" id="UP001404956"/>
    </source>
</evidence>
<reference evidence="2 3" key="1">
    <citation type="submission" date="2024-02" db="EMBL/GenBank/DDBJ databases">
        <title>Deinococcus aluminii NBRC 112889.</title>
        <authorList>
            <person name="Ichikawa N."/>
            <person name="Katano-Makiyama Y."/>
            <person name="Hidaka K."/>
        </authorList>
    </citation>
    <scope>NUCLEOTIDE SEQUENCE [LARGE SCALE GENOMIC DNA]</scope>
    <source>
        <strain evidence="2 3">NBRC 112889</strain>
    </source>
</reference>
<proteinExistence type="predicted"/>
<keyword evidence="1" id="KW-0732">Signal</keyword>
<evidence type="ECO:0000256" key="1">
    <source>
        <dbReference type="SAM" id="SignalP"/>
    </source>
</evidence>
<dbReference type="EMBL" id="BAABRV010000001">
    <property type="protein sequence ID" value="GAA5532284.1"/>
    <property type="molecule type" value="Genomic_DNA"/>
</dbReference>
<feature type="signal peptide" evidence="1">
    <location>
        <begin position="1"/>
        <end position="22"/>
    </location>
</feature>
<comment type="caution">
    <text evidence="2">The sequence shown here is derived from an EMBL/GenBank/DDBJ whole genome shotgun (WGS) entry which is preliminary data.</text>
</comment>
<gene>
    <name evidence="2" type="ORF">Dalu01_00672</name>
</gene>
<dbReference type="RefSeq" id="WP_345451224.1">
    <property type="nucleotide sequence ID" value="NZ_BAABRV010000001.1"/>
</dbReference>
<protein>
    <recommendedName>
        <fullName evidence="4">LPS export ABC transporter periplasmic protein LptC</fullName>
    </recommendedName>
</protein>
<evidence type="ECO:0000313" key="2">
    <source>
        <dbReference type="EMBL" id="GAA5532284.1"/>
    </source>
</evidence>
<feature type="chain" id="PRO_5046107284" description="LPS export ABC transporter periplasmic protein LptC" evidence="1">
    <location>
        <begin position="23"/>
        <end position="202"/>
    </location>
</feature>
<accession>A0ABP9XA84</accession>
<dbReference type="Proteomes" id="UP001404956">
    <property type="component" value="Unassembled WGS sequence"/>
</dbReference>
<organism evidence="2 3">
    <name type="scientific">Deinococcus aluminii</name>
    <dbReference type="NCBI Taxonomy" id="1656885"/>
    <lineage>
        <taxon>Bacteria</taxon>
        <taxon>Thermotogati</taxon>
        <taxon>Deinococcota</taxon>
        <taxon>Deinococci</taxon>
        <taxon>Deinococcales</taxon>
        <taxon>Deinococcaceae</taxon>
        <taxon>Deinococcus</taxon>
    </lineage>
</organism>
<name>A0ABP9XA84_9DEIO</name>
<keyword evidence="3" id="KW-1185">Reference proteome</keyword>
<sequence length="202" mass="21950">MPGPCLGTLPLLALFLAGLARAGGAAAPITYHANLERGVEARQGERVLWHTPLAASRDEVRVLGNVLLVEGFAGEDAVTYVLARGDGRLLAQPAGRLTGSPRDSEPLTFVDFRLRSGEVIRTRLDRRWKADVQRVNLWSLFPPECEVEKGSAGSLRLDERGTLLFQGRAGRCEGSLSSDFQGNVGLTLKRVTSPLPRRRPAQ</sequence>
<evidence type="ECO:0008006" key="4">
    <source>
        <dbReference type="Google" id="ProtNLM"/>
    </source>
</evidence>